<dbReference type="PATRIC" id="fig|1423758.3.peg.544"/>
<name>I7L9L5_9LACO</name>
<feature type="transmembrane region" description="Helical" evidence="2">
    <location>
        <begin position="20"/>
        <end position="36"/>
    </location>
</feature>
<evidence type="ECO:0000313" key="4">
    <source>
        <dbReference type="EMBL" id="CCI81484.1"/>
    </source>
</evidence>
<dbReference type="AlphaFoldDB" id="I7L9L5"/>
<dbReference type="Proteomes" id="UP000009320">
    <property type="component" value="Unassembled WGS sequence"/>
</dbReference>
<sequence length="58" mass="6355">MLKNKSQSGLSQQRFSIRKLTIGATSVLIGITFMSWNDQIVKADDINSAQNTAKVTAQ</sequence>
<keyword evidence="1" id="KW-0732">Signal</keyword>
<dbReference type="RefSeq" id="WP_008470263.1">
    <property type="nucleotide sequence ID" value="NZ_AYZP01000011.1"/>
</dbReference>
<gene>
    <name evidence="4" type="ORF">BN55_08235</name>
</gene>
<evidence type="ECO:0000259" key="3">
    <source>
        <dbReference type="Pfam" id="PF04650"/>
    </source>
</evidence>
<evidence type="ECO:0000313" key="5">
    <source>
        <dbReference type="Proteomes" id="UP000009320"/>
    </source>
</evidence>
<organism evidence="4 5">
    <name type="scientific">Lactobacillus hominis DSM 23910 = CRBIP 24.179</name>
    <dbReference type="NCBI Taxonomy" id="1423758"/>
    <lineage>
        <taxon>Bacteria</taxon>
        <taxon>Bacillati</taxon>
        <taxon>Bacillota</taxon>
        <taxon>Bacilli</taxon>
        <taxon>Lactobacillales</taxon>
        <taxon>Lactobacillaceae</taxon>
        <taxon>Lactobacillus</taxon>
    </lineage>
</organism>
<dbReference type="NCBIfam" id="TIGR01168">
    <property type="entry name" value="YSIRK_signal"/>
    <property type="match status" value="1"/>
</dbReference>
<keyword evidence="2" id="KW-0812">Transmembrane</keyword>
<dbReference type="EMBL" id="CAKE01000003">
    <property type="protein sequence ID" value="CCI81484.1"/>
    <property type="molecule type" value="Genomic_DNA"/>
</dbReference>
<feature type="domain" description="YSIRK Gram-positive signal peptide" evidence="3">
    <location>
        <begin position="12"/>
        <end position="34"/>
    </location>
</feature>
<reference evidence="4 5" key="1">
    <citation type="submission" date="2012-06" db="EMBL/GenBank/DDBJ databases">
        <title>Draft Genome Sequence of Lactobacillus hominis Strain CRBIP 24.179T, isolated from human intestine.</title>
        <authorList>
            <person name="Cousin S."/>
            <person name="Ma L."/>
            <person name="Bizet C."/>
            <person name="Loux V."/>
            <person name="Bouchier C."/>
            <person name="Clermont D."/>
            <person name="Creno S."/>
        </authorList>
    </citation>
    <scope>NUCLEOTIDE SEQUENCE [LARGE SCALE GENOMIC DNA]</scope>
    <source>
        <strain evidence="5">CRBIP 24.179T</strain>
    </source>
</reference>
<keyword evidence="2" id="KW-1133">Transmembrane helix</keyword>
<evidence type="ECO:0000256" key="1">
    <source>
        <dbReference type="ARBA" id="ARBA00022729"/>
    </source>
</evidence>
<accession>I7L9L5</accession>
<keyword evidence="2" id="KW-0472">Membrane</keyword>
<protein>
    <submittedName>
        <fullName evidence="4">SdrD protein</fullName>
    </submittedName>
</protein>
<comment type="caution">
    <text evidence="4">The sequence shown here is derived from an EMBL/GenBank/DDBJ whole genome shotgun (WGS) entry which is preliminary data.</text>
</comment>
<evidence type="ECO:0000256" key="2">
    <source>
        <dbReference type="SAM" id="Phobius"/>
    </source>
</evidence>
<keyword evidence="5" id="KW-1185">Reference proteome</keyword>
<dbReference type="STRING" id="1423758.FC41_GL000538"/>
<dbReference type="OrthoDB" id="2329870at2"/>
<dbReference type="GeneID" id="82848013"/>
<dbReference type="Pfam" id="PF04650">
    <property type="entry name" value="YSIRK_signal"/>
    <property type="match status" value="1"/>
</dbReference>
<dbReference type="InterPro" id="IPR005877">
    <property type="entry name" value="YSIRK_signal_dom"/>
</dbReference>
<proteinExistence type="predicted"/>